<reference evidence="2" key="1">
    <citation type="submission" date="2021-06" db="EMBL/GenBank/DDBJ databases">
        <authorList>
            <person name="Kallberg Y."/>
            <person name="Tangrot J."/>
            <person name="Rosling A."/>
        </authorList>
    </citation>
    <scope>NUCLEOTIDE SEQUENCE</scope>
    <source>
        <strain evidence="2">FL966</strain>
    </source>
</reference>
<protein>
    <submittedName>
        <fullName evidence="2">6524_t:CDS:1</fullName>
    </submittedName>
</protein>
<gene>
    <name evidence="2" type="ORF">CPELLU_LOCUS6619</name>
</gene>
<proteinExistence type="predicted"/>
<comment type="caution">
    <text evidence="2">The sequence shown here is derived from an EMBL/GenBank/DDBJ whole genome shotgun (WGS) entry which is preliminary data.</text>
</comment>
<evidence type="ECO:0000313" key="2">
    <source>
        <dbReference type="EMBL" id="CAG8592848.1"/>
    </source>
</evidence>
<feature type="compositionally biased region" description="Basic and acidic residues" evidence="1">
    <location>
        <begin position="7"/>
        <end position="28"/>
    </location>
</feature>
<dbReference type="AlphaFoldDB" id="A0A9N9CAC5"/>
<evidence type="ECO:0000313" key="3">
    <source>
        <dbReference type="Proteomes" id="UP000789759"/>
    </source>
</evidence>
<name>A0A9N9CAC5_9GLOM</name>
<organism evidence="2 3">
    <name type="scientific">Cetraspora pellucida</name>
    <dbReference type="NCBI Taxonomy" id="1433469"/>
    <lineage>
        <taxon>Eukaryota</taxon>
        <taxon>Fungi</taxon>
        <taxon>Fungi incertae sedis</taxon>
        <taxon>Mucoromycota</taxon>
        <taxon>Glomeromycotina</taxon>
        <taxon>Glomeromycetes</taxon>
        <taxon>Diversisporales</taxon>
        <taxon>Gigasporaceae</taxon>
        <taxon>Cetraspora</taxon>
    </lineage>
</organism>
<dbReference type="OrthoDB" id="5599613at2759"/>
<accession>A0A9N9CAC5</accession>
<feature type="region of interest" description="Disordered" evidence="1">
    <location>
        <begin position="1"/>
        <end position="93"/>
    </location>
</feature>
<keyword evidence="3" id="KW-1185">Reference proteome</keyword>
<evidence type="ECO:0000256" key="1">
    <source>
        <dbReference type="SAM" id="MobiDB-lite"/>
    </source>
</evidence>
<dbReference type="Proteomes" id="UP000789759">
    <property type="component" value="Unassembled WGS sequence"/>
</dbReference>
<sequence>MVKVKTPGREAYRNATEDPKNIPRKTESFDSSQDDLCVTPPHRCKPSSEKAKEIYHSFTSSVDDSDDDKLQNIPDVSQSDEPTLRRSTRSRKQVSFQQMLPTVEAIPLRGEIPCVNSSASTSTNSNISAKKYQFSLSSLLREKKHRDKVDDPFDVYDRTEISAAILNEDIKHEHLQQIFKEDESDDLDQQMEFFIDNNTEMPSPTLQTTMQALDDPAFALISGSSSDDETLKYILCQNWIPQQYELGMKLPPETISWLLELISYGEDTIIIEAASHTLKCLAEISGRYSINTTVEPTSVPFSSLYQILSAFGAPSQMLEYQCFLEEQTKSSLPFEPSSKFSYIYNLQVLLKTIVPLVKNRLLSFSDYGEIRQAIYVVLRMSLDRRISLISSYIERTVDSFLDLFKEDDWGSQAKLICEDIVSACGTITKFNAVTLDNLPISIRGRLLRRLLAFKSLFTLSSITWDITTIDVTKPLSLEPLLSFFNGEESMFKIQINTNYNELYYKVLLLNFAIDDEKQMTCEKWI</sequence>
<feature type="compositionally biased region" description="Basic and acidic residues" evidence="1">
    <location>
        <begin position="46"/>
        <end position="55"/>
    </location>
</feature>
<dbReference type="EMBL" id="CAJVQA010004163">
    <property type="protein sequence ID" value="CAG8592848.1"/>
    <property type="molecule type" value="Genomic_DNA"/>
</dbReference>